<keyword evidence="2" id="KW-1185">Reference proteome</keyword>
<reference evidence="2" key="1">
    <citation type="journal article" date="2019" name="Int. J. Syst. Evol. Microbiol.">
        <title>The Global Catalogue of Microorganisms (GCM) 10K type strain sequencing project: providing services to taxonomists for standard genome sequencing and annotation.</title>
        <authorList>
            <consortium name="The Broad Institute Genomics Platform"/>
            <consortium name="The Broad Institute Genome Sequencing Center for Infectious Disease"/>
            <person name="Wu L."/>
            <person name="Ma J."/>
        </authorList>
    </citation>
    <scope>NUCLEOTIDE SEQUENCE [LARGE SCALE GENOMIC DNA]</scope>
    <source>
        <strain evidence="2">CCUG 55995</strain>
    </source>
</reference>
<proteinExistence type="predicted"/>
<dbReference type="RefSeq" id="WP_380061387.1">
    <property type="nucleotide sequence ID" value="NZ_JBHSEI010000005.1"/>
</dbReference>
<gene>
    <name evidence="1" type="ORF">ACFO0D_08485</name>
</gene>
<evidence type="ECO:0000313" key="1">
    <source>
        <dbReference type="EMBL" id="MFC4638381.1"/>
    </source>
</evidence>
<accession>A0ABV9I7T6</accession>
<name>A0ABV9I7T6_9DEIO</name>
<sequence length="263" mass="28126">MPESLPPLVLLPPHGDAAQPHDAVLSLLGRARHWLHCPAAEPLTGPEIQALLAHQAELPPLFRLKVGEALAQGGRIAEGVAVLRSLVADQDQEADEVALVLARVYAMTGAFDLGYEALSHGADRAQCPLRRAYAAYLQVMMHERGAQISLDQAQEWSAQVLTGMTSPALALHPSSDAEVIALCVQLVLSGPDANSTQTLETCLADRLQLGQLEHIETAHALLLLGRHLEGASDRAGLLAQQARATARRLMQSHFEPSEDLAAS</sequence>
<dbReference type="EMBL" id="JBHSEI010000005">
    <property type="protein sequence ID" value="MFC4638381.1"/>
    <property type="molecule type" value="Genomic_DNA"/>
</dbReference>
<comment type="caution">
    <text evidence="1">The sequence shown here is derived from an EMBL/GenBank/DDBJ whole genome shotgun (WGS) entry which is preliminary data.</text>
</comment>
<dbReference type="Proteomes" id="UP001595952">
    <property type="component" value="Unassembled WGS sequence"/>
</dbReference>
<organism evidence="1 2">
    <name type="scientific">Deinococcus hohokamensis</name>
    <dbReference type="NCBI Taxonomy" id="309883"/>
    <lineage>
        <taxon>Bacteria</taxon>
        <taxon>Thermotogati</taxon>
        <taxon>Deinococcota</taxon>
        <taxon>Deinococci</taxon>
        <taxon>Deinococcales</taxon>
        <taxon>Deinococcaceae</taxon>
        <taxon>Deinococcus</taxon>
    </lineage>
</organism>
<protein>
    <submittedName>
        <fullName evidence="1">Uncharacterized protein</fullName>
    </submittedName>
</protein>
<evidence type="ECO:0000313" key="2">
    <source>
        <dbReference type="Proteomes" id="UP001595952"/>
    </source>
</evidence>